<dbReference type="KEGG" id="cpoy:GP475_06445"/>
<accession>A0A7H0SP41</accession>
<name>A0A7H0SP41_9CORY</name>
<evidence type="ECO:0000313" key="1">
    <source>
        <dbReference type="EMBL" id="QNQ90316.1"/>
    </source>
</evidence>
<dbReference type="RefSeq" id="WP_187973632.1">
    <property type="nucleotide sequence ID" value="NZ_CP046884.1"/>
</dbReference>
<reference evidence="1 2" key="1">
    <citation type="submission" date="2019-12" db="EMBL/GenBank/DDBJ databases">
        <title>Corynebacterium sp. nov., isolated from feces of the Anser Albifrons in China.</title>
        <authorList>
            <person name="Liu Q."/>
        </authorList>
    </citation>
    <scope>NUCLEOTIDE SEQUENCE [LARGE SCALE GENOMIC DNA]</scope>
    <source>
        <strain evidence="1 2">4H37-19</strain>
    </source>
</reference>
<organism evidence="1 2">
    <name type="scientific">Corynebacterium poyangense</name>
    <dbReference type="NCBI Taxonomy" id="2684405"/>
    <lineage>
        <taxon>Bacteria</taxon>
        <taxon>Bacillati</taxon>
        <taxon>Actinomycetota</taxon>
        <taxon>Actinomycetes</taxon>
        <taxon>Mycobacteriales</taxon>
        <taxon>Corynebacteriaceae</taxon>
        <taxon>Corynebacterium</taxon>
    </lineage>
</organism>
<keyword evidence="2" id="KW-1185">Reference proteome</keyword>
<dbReference type="AlphaFoldDB" id="A0A7H0SP41"/>
<dbReference type="Proteomes" id="UP000516320">
    <property type="component" value="Chromosome"/>
</dbReference>
<sequence length="54" mass="5875">MTLIVTATPPVADKLESKFSVNQPENSETDFLSLDVRVSSEKMLISGSKIGEFS</sequence>
<dbReference type="EMBL" id="CP046884">
    <property type="protein sequence ID" value="QNQ90316.1"/>
    <property type="molecule type" value="Genomic_DNA"/>
</dbReference>
<evidence type="ECO:0000313" key="2">
    <source>
        <dbReference type="Proteomes" id="UP000516320"/>
    </source>
</evidence>
<gene>
    <name evidence="1" type="ORF">GP475_06445</name>
</gene>
<protein>
    <submittedName>
        <fullName evidence="1">Uncharacterized protein</fullName>
    </submittedName>
</protein>
<proteinExistence type="predicted"/>